<feature type="compositionally biased region" description="Basic and acidic residues" evidence="1">
    <location>
        <begin position="25"/>
        <end position="37"/>
    </location>
</feature>
<feature type="region of interest" description="Disordered" evidence="1">
    <location>
        <begin position="25"/>
        <end position="49"/>
    </location>
</feature>
<gene>
    <name evidence="2" type="ORF">IAC10_01060</name>
</gene>
<evidence type="ECO:0000313" key="3">
    <source>
        <dbReference type="Proteomes" id="UP000823928"/>
    </source>
</evidence>
<reference evidence="2" key="1">
    <citation type="submission" date="2020-10" db="EMBL/GenBank/DDBJ databases">
        <authorList>
            <person name="Gilroy R."/>
        </authorList>
    </citation>
    <scope>NUCLEOTIDE SEQUENCE</scope>
    <source>
        <strain evidence="2">6276</strain>
    </source>
</reference>
<proteinExistence type="predicted"/>
<accession>A0A9D1JLP9</accession>
<dbReference type="EMBL" id="DVIU01000023">
    <property type="protein sequence ID" value="HIS35207.1"/>
    <property type="molecule type" value="Genomic_DNA"/>
</dbReference>
<organism evidence="2 3">
    <name type="scientific">Candidatus Scatousia excrementigallinarum</name>
    <dbReference type="NCBI Taxonomy" id="2840935"/>
    <lineage>
        <taxon>Bacteria</taxon>
        <taxon>Candidatus Scatousia</taxon>
    </lineage>
</organism>
<dbReference type="AlphaFoldDB" id="A0A9D1JLP9"/>
<name>A0A9D1JLP9_9BACT</name>
<evidence type="ECO:0000256" key="1">
    <source>
        <dbReference type="SAM" id="MobiDB-lite"/>
    </source>
</evidence>
<sequence length="49" mass="5768">MERGNNDSLNFINEQIVKELQKLDEEESRKLSIKTKEPPNTNKNQNKPK</sequence>
<comment type="caution">
    <text evidence="2">The sequence shown here is derived from an EMBL/GenBank/DDBJ whole genome shotgun (WGS) entry which is preliminary data.</text>
</comment>
<protein>
    <submittedName>
        <fullName evidence="2">Uncharacterized protein</fullName>
    </submittedName>
</protein>
<evidence type="ECO:0000313" key="2">
    <source>
        <dbReference type="EMBL" id="HIS35207.1"/>
    </source>
</evidence>
<reference evidence="2" key="2">
    <citation type="journal article" date="2021" name="PeerJ">
        <title>Extensive microbial diversity within the chicken gut microbiome revealed by metagenomics and culture.</title>
        <authorList>
            <person name="Gilroy R."/>
            <person name="Ravi A."/>
            <person name="Getino M."/>
            <person name="Pursley I."/>
            <person name="Horton D.L."/>
            <person name="Alikhan N.F."/>
            <person name="Baker D."/>
            <person name="Gharbi K."/>
            <person name="Hall N."/>
            <person name="Watson M."/>
            <person name="Adriaenssens E.M."/>
            <person name="Foster-Nyarko E."/>
            <person name="Jarju S."/>
            <person name="Secka A."/>
            <person name="Antonio M."/>
            <person name="Oren A."/>
            <person name="Chaudhuri R.R."/>
            <person name="La Ragione R."/>
            <person name="Hildebrand F."/>
            <person name="Pallen M.J."/>
        </authorList>
    </citation>
    <scope>NUCLEOTIDE SEQUENCE</scope>
    <source>
        <strain evidence="2">6276</strain>
    </source>
</reference>
<dbReference type="Proteomes" id="UP000823928">
    <property type="component" value="Unassembled WGS sequence"/>
</dbReference>
<feature type="compositionally biased region" description="Low complexity" evidence="1">
    <location>
        <begin position="38"/>
        <end position="49"/>
    </location>
</feature>